<feature type="coiled-coil region" evidence="1">
    <location>
        <begin position="265"/>
        <end position="310"/>
    </location>
</feature>
<evidence type="ECO:0000313" key="3">
    <source>
        <dbReference type="EMBL" id="WWC60457.1"/>
    </source>
</evidence>
<reference evidence="2" key="1">
    <citation type="submission" date="2013-07" db="EMBL/GenBank/DDBJ databases">
        <title>The Genome Sequence of Cryptococcus dejecticola CBS10117.</title>
        <authorList>
            <consortium name="The Broad Institute Genome Sequencing Platform"/>
            <person name="Cuomo C."/>
            <person name="Litvintseva A."/>
            <person name="Chen Y."/>
            <person name="Heitman J."/>
            <person name="Sun S."/>
            <person name="Springer D."/>
            <person name="Dromer F."/>
            <person name="Young S.K."/>
            <person name="Zeng Q."/>
            <person name="Gargeya S."/>
            <person name="Fitzgerald M."/>
            <person name="Abouelleil A."/>
            <person name="Alvarado L."/>
            <person name="Berlin A.M."/>
            <person name="Chapman S.B."/>
            <person name="Dewar J."/>
            <person name="Goldberg J."/>
            <person name="Griggs A."/>
            <person name="Gujja S."/>
            <person name="Hansen M."/>
            <person name="Howarth C."/>
            <person name="Imamovic A."/>
            <person name="Larimer J."/>
            <person name="McCowan C."/>
            <person name="Murphy C."/>
            <person name="Pearson M."/>
            <person name="Priest M."/>
            <person name="Roberts A."/>
            <person name="Saif S."/>
            <person name="Shea T."/>
            <person name="Sykes S."/>
            <person name="Wortman J."/>
            <person name="Nusbaum C."/>
            <person name="Birren B."/>
        </authorList>
    </citation>
    <scope>NUCLEOTIDE SEQUENCE [LARGE SCALE GENOMIC DNA]</scope>
    <source>
        <strain evidence="2">CBS 10117</strain>
    </source>
</reference>
<reference evidence="3" key="3">
    <citation type="submission" date="2024-02" db="EMBL/GenBank/DDBJ databases">
        <title>Comparative genomics of Cryptococcus and Kwoniella reveals pathogenesis evolution and contrasting modes of karyotype evolution via chromosome fusion or intercentromeric recombination.</title>
        <authorList>
            <person name="Coelho M.A."/>
            <person name="David-Palma M."/>
            <person name="Shea T."/>
            <person name="Bowers K."/>
            <person name="McGinley-Smith S."/>
            <person name="Mohammad A.W."/>
            <person name="Gnirke A."/>
            <person name="Yurkov A.M."/>
            <person name="Nowrousian M."/>
            <person name="Sun S."/>
            <person name="Cuomo C.A."/>
            <person name="Heitman J."/>
        </authorList>
    </citation>
    <scope>NUCLEOTIDE SEQUENCE</scope>
    <source>
        <strain evidence="3">CBS 10117</strain>
    </source>
</reference>
<dbReference type="AlphaFoldDB" id="A0A1A6AAD6"/>
<keyword evidence="1" id="KW-0175">Coiled coil</keyword>
<proteinExistence type="predicted"/>
<dbReference type="EMBL" id="CP144532">
    <property type="protein sequence ID" value="WWC60457.1"/>
    <property type="molecule type" value="Genomic_DNA"/>
</dbReference>
<organism evidence="2">
    <name type="scientific">Kwoniella dejecticola CBS 10117</name>
    <dbReference type="NCBI Taxonomy" id="1296121"/>
    <lineage>
        <taxon>Eukaryota</taxon>
        <taxon>Fungi</taxon>
        <taxon>Dikarya</taxon>
        <taxon>Basidiomycota</taxon>
        <taxon>Agaricomycotina</taxon>
        <taxon>Tremellomycetes</taxon>
        <taxon>Tremellales</taxon>
        <taxon>Cryptococcaceae</taxon>
        <taxon>Kwoniella</taxon>
    </lineage>
</organism>
<gene>
    <name evidence="2" type="ORF">I303_03049</name>
    <name evidence="3" type="ORF">I303_103029</name>
</gene>
<dbReference type="KEGG" id="kdj:28966748"/>
<evidence type="ECO:0000313" key="2">
    <source>
        <dbReference type="EMBL" id="OBR87027.1"/>
    </source>
</evidence>
<sequence>MVQPDMPTTPTDKAKKNWCPGCRLATPTEIDRWGIKAYRAYPEDPKATYGNGTTYKKFTEGLKRRHGVAVKEDIGNGVTIIHARIRYVTAKRPKDEEKTREFGQAQVYDRYRMYDLHHFTEKGKKRIFDSTDSLQTAQEHKQESKRQLRRRQDESLELENSITSLQRADRRPAVLVDRLRPKTAQELAAASRSYVRSRTKYTSKVTVHKQTSQPIAVLSSPARKSPTEVTSTAEPVDEAAMNQIDLGPGRPKEGSAGLLRLIDMYTDEQSRRKQLESELENAKHQLKLEKEKNRNLVHEVKRQIRGLEQTVRNFR</sequence>
<dbReference type="GeneID" id="28966748"/>
<dbReference type="Proteomes" id="UP000078595">
    <property type="component" value="Chromosome 3"/>
</dbReference>
<dbReference type="EMBL" id="KI894029">
    <property type="protein sequence ID" value="OBR87027.1"/>
    <property type="molecule type" value="Genomic_DNA"/>
</dbReference>
<protein>
    <submittedName>
        <fullName evidence="2">Uncharacterized protein</fullName>
    </submittedName>
</protein>
<keyword evidence="4" id="KW-1185">Reference proteome</keyword>
<dbReference type="RefSeq" id="XP_018264869.1">
    <property type="nucleotide sequence ID" value="XM_018406375.1"/>
</dbReference>
<feature type="coiled-coil region" evidence="1">
    <location>
        <begin position="134"/>
        <end position="161"/>
    </location>
</feature>
<name>A0A1A6AAD6_9TREE</name>
<evidence type="ECO:0000256" key="1">
    <source>
        <dbReference type="SAM" id="Coils"/>
    </source>
</evidence>
<accession>A0A1A6AAD6</accession>
<evidence type="ECO:0000313" key="4">
    <source>
        <dbReference type="Proteomes" id="UP000078595"/>
    </source>
</evidence>
<reference evidence="3" key="2">
    <citation type="submission" date="2013-07" db="EMBL/GenBank/DDBJ databases">
        <authorList>
            <consortium name="The Broad Institute Genome Sequencing Platform"/>
            <person name="Cuomo C."/>
            <person name="Litvintseva A."/>
            <person name="Chen Y."/>
            <person name="Heitman J."/>
            <person name="Sun S."/>
            <person name="Springer D."/>
            <person name="Dromer F."/>
            <person name="Young S.K."/>
            <person name="Zeng Q."/>
            <person name="Gargeya S."/>
            <person name="Fitzgerald M."/>
            <person name="Abouelleil A."/>
            <person name="Alvarado L."/>
            <person name="Berlin A.M."/>
            <person name="Chapman S.B."/>
            <person name="Dewar J."/>
            <person name="Goldberg J."/>
            <person name="Griggs A."/>
            <person name="Gujja S."/>
            <person name="Hansen M."/>
            <person name="Howarth C."/>
            <person name="Imamovic A."/>
            <person name="Larimer J."/>
            <person name="McCowan C."/>
            <person name="Murphy C."/>
            <person name="Pearson M."/>
            <person name="Priest M."/>
            <person name="Roberts A."/>
            <person name="Saif S."/>
            <person name="Shea T."/>
            <person name="Sykes S."/>
            <person name="Wortman J."/>
            <person name="Nusbaum C."/>
            <person name="Birren B."/>
        </authorList>
    </citation>
    <scope>NUCLEOTIDE SEQUENCE</scope>
    <source>
        <strain evidence="3">CBS 10117</strain>
    </source>
</reference>
<dbReference type="VEuPathDB" id="FungiDB:I303_03049"/>